<name>A0AA39Q0F9_9AGAR</name>
<gene>
    <name evidence="1" type="ORF">EDD18DRAFT_1107485</name>
</gene>
<organism evidence="1 2">
    <name type="scientific">Armillaria luteobubalina</name>
    <dbReference type="NCBI Taxonomy" id="153913"/>
    <lineage>
        <taxon>Eukaryota</taxon>
        <taxon>Fungi</taxon>
        <taxon>Dikarya</taxon>
        <taxon>Basidiomycota</taxon>
        <taxon>Agaricomycotina</taxon>
        <taxon>Agaricomycetes</taxon>
        <taxon>Agaricomycetidae</taxon>
        <taxon>Agaricales</taxon>
        <taxon>Marasmiineae</taxon>
        <taxon>Physalacriaceae</taxon>
        <taxon>Armillaria</taxon>
    </lineage>
</organism>
<proteinExistence type="predicted"/>
<protein>
    <submittedName>
        <fullName evidence="1">Uncharacterized protein</fullName>
    </submittedName>
</protein>
<dbReference type="EMBL" id="JAUEPU010000022">
    <property type="protein sequence ID" value="KAK0493968.1"/>
    <property type="molecule type" value="Genomic_DNA"/>
</dbReference>
<evidence type="ECO:0000313" key="2">
    <source>
        <dbReference type="Proteomes" id="UP001175228"/>
    </source>
</evidence>
<comment type="caution">
    <text evidence="1">The sequence shown here is derived from an EMBL/GenBank/DDBJ whole genome shotgun (WGS) entry which is preliminary data.</text>
</comment>
<reference evidence="1" key="1">
    <citation type="submission" date="2023-06" db="EMBL/GenBank/DDBJ databases">
        <authorList>
            <consortium name="Lawrence Berkeley National Laboratory"/>
            <person name="Ahrendt S."/>
            <person name="Sahu N."/>
            <person name="Indic B."/>
            <person name="Wong-Bajracharya J."/>
            <person name="Merenyi Z."/>
            <person name="Ke H.-M."/>
            <person name="Monk M."/>
            <person name="Kocsube S."/>
            <person name="Drula E."/>
            <person name="Lipzen A."/>
            <person name="Balint B."/>
            <person name="Henrissat B."/>
            <person name="Andreopoulos B."/>
            <person name="Martin F.M."/>
            <person name="Harder C.B."/>
            <person name="Rigling D."/>
            <person name="Ford K.L."/>
            <person name="Foster G.D."/>
            <person name="Pangilinan J."/>
            <person name="Papanicolaou A."/>
            <person name="Barry K."/>
            <person name="LaButti K."/>
            <person name="Viragh M."/>
            <person name="Koriabine M."/>
            <person name="Yan M."/>
            <person name="Riley R."/>
            <person name="Champramary S."/>
            <person name="Plett K.L."/>
            <person name="Tsai I.J."/>
            <person name="Slot J."/>
            <person name="Sipos G."/>
            <person name="Plett J."/>
            <person name="Nagy L.G."/>
            <person name="Grigoriev I.V."/>
        </authorList>
    </citation>
    <scope>NUCLEOTIDE SEQUENCE</scope>
    <source>
        <strain evidence="1">HWK02</strain>
    </source>
</reference>
<dbReference type="AlphaFoldDB" id="A0AA39Q0F9"/>
<sequence length="292" mass="33079">MSMYMSTFLDLEAGVSCDNKVNFLYKASNKDFITEGDSSDGMTKLTAFDKATTLMVDDKSLFNMPASELLVLQCFCGWEESVVLHIGWCMWLDLGIKATFITPLMKAMVWIEANISPNLKKWLFDIPGVVCRNQKVLLHTISPKDSQHALASSRTNPYMPICWVTVCHGHSQAVGSQPEPNLFDPAALEKTGHHAMKEGWSSHHFWGSMYDHDLLVLQIYFSQLNIANEIPQKGGACYKMVWMDTVRIMPIGGSEVECMPWSLQECMWLGKAISNCHPWVKALRWIWMESAE</sequence>
<keyword evidence="2" id="KW-1185">Reference proteome</keyword>
<accession>A0AA39Q0F9</accession>
<dbReference type="Proteomes" id="UP001175228">
    <property type="component" value="Unassembled WGS sequence"/>
</dbReference>
<evidence type="ECO:0000313" key="1">
    <source>
        <dbReference type="EMBL" id="KAK0493968.1"/>
    </source>
</evidence>